<keyword evidence="3 7" id="KW-0694">RNA-binding</keyword>
<evidence type="ECO:0000256" key="4">
    <source>
        <dbReference type="ARBA" id="ARBA00022980"/>
    </source>
</evidence>
<dbReference type="CDD" id="cd00432">
    <property type="entry name" value="Ribosomal_L18_L5e"/>
    <property type="match status" value="1"/>
</dbReference>
<evidence type="ECO:0000313" key="8">
    <source>
        <dbReference type="EMBL" id="PIW66742.1"/>
    </source>
</evidence>
<comment type="caution">
    <text evidence="8">The sequence shown here is derived from an EMBL/GenBank/DDBJ whole genome shotgun (WGS) entry which is preliminary data.</text>
</comment>
<dbReference type="Proteomes" id="UP000231267">
    <property type="component" value="Unassembled WGS sequence"/>
</dbReference>
<dbReference type="InterPro" id="IPR005484">
    <property type="entry name" value="Ribosomal_uL18_bac/plant/anim"/>
</dbReference>
<dbReference type="GO" id="GO:0022625">
    <property type="term" value="C:cytosolic large ribosomal subunit"/>
    <property type="evidence" value="ECO:0007669"/>
    <property type="project" value="TreeGrafter"/>
</dbReference>
<dbReference type="HAMAP" id="MF_01337_B">
    <property type="entry name" value="Ribosomal_uL18_B"/>
    <property type="match status" value="1"/>
</dbReference>
<evidence type="ECO:0000256" key="1">
    <source>
        <dbReference type="ARBA" id="ARBA00007116"/>
    </source>
</evidence>
<reference evidence="8 9" key="1">
    <citation type="submission" date="2017-09" db="EMBL/GenBank/DDBJ databases">
        <title>Depth-based differentiation of microbial function through sediment-hosted aquifers and enrichment of novel symbionts in the deep terrestrial subsurface.</title>
        <authorList>
            <person name="Probst A.J."/>
            <person name="Ladd B."/>
            <person name="Jarett J.K."/>
            <person name="Geller-Mcgrath D.E."/>
            <person name="Sieber C.M."/>
            <person name="Emerson J.B."/>
            <person name="Anantharaman K."/>
            <person name="Thomas B.C."/>
            <person name="Malmstrom R."/>
            <person name="Stieglmeier M."/>
            <person name="Klingl A."/>
            <person name="Woyke T."/>
            <person name="Ryan C.M."/>
            <person name="Banfield J.F."/>
        </authorList>
    </citation>
    <scope>NUCLEOTIDE SEQUENCE [LARGE SCALE GENOMIC DNA]</scope>
    <source>
        <strain evidence="8">CG12_big_fil_rev_8_21_14_0_65_43_15</strain>
    </source>
</reference>
<organism evidence="8 9">
    <name type="scientific">Candidatus Taenaricola geysiri</name>
    <dbReference type="NCBI Taxonomy" id="1974752"/>
    <lineage>
        <taxon>Bacteria</taxon>
        <taxon>Pseudomonadati</taxon>
        <taxon>Candidatus Omnitrophota</taxon>
        <taxon>Candidatus Taenaricola</taxon>
    </lineage>
</organism>
<dbReference type="GO" id="GO:0006412">
    <property type="term" value="P:translation"/>
    <property type="evidence" value="ECO:0007669"/>
    <property type="project" value="UniProtKB-UniRule"/>
</dbReference>
<evidence type="ECO:0000256" key="7">
    <source>
        <dbReference type="HAMAP-Rule" id="MF_01337"/>
    </source>
</evidence>
<dbReference type="SUPFAM" id="SSF53137">
    <property type="entry name" value="Translational machinery components"/>
    <property type="match status" value="1"/>
</dbReference>
<dbReference type="PANTHER" id="PTHR12899">
    <property type="entry name" value="39S RIBOSOMAL PROTEIN L18, MITOCHONDRIAL"/>
    <property type="match status" value="1"/>
</dbReference>
<dbReference type="InterPro" id="IPR004389">
    <property type="entry name" value="Ribosomal_uL18_bac-type"/>
</dbReference>
<dbReference type="AlphaFoldDB" id="A0A2J0LFW1"/>
<accession>A0A2J0LFW1</accession>
<sequence>MSQATRQARLRKHKRIRKYLKGDNIKPRLCVYRSLNNLNAQVIDDVKGSTVLSVSTLDKEFKKISPSGSNIKSAALLGEFLAKASQEKGISSVVFDRGGYLYHGRIKAFADGARKAGLKF</sequence>
<evidence type="ECO:0000256" key="3">
    <source>
        <dbReference type="ARBA" id="ARBA00022884"/>
    </source>
</evidence>
<comment type="subunit">
    <text evidence="7">Part of the 50S ribosomal subunit; part of the 5S rRNA/L5/L18/L25 subcomplex. Contacts the 5S and 23S rRNAs.</text>
</comment>
<gene>
    <name evidence="7" type="primary">rplR</name>
    <name evidence="8" type="ORF">COW11_01705</name>
</gene>
<dbReference type="EMBL" id="PFGP01000031">
    <property type="protein sequence ID" value="PIW66742.1"/>
    <property type="molecule type" value="Genomic_DNA"/>
</dbReference>
<comment type="similarity">
    <text evidence="1 7">Belongs to the universal ribosomal protein uL18 family.</text>
</comment>
<dbReference type="Pfam" id="PF00861">
    <property type="entry name" value="Ribosomal_L18p"/>
    <property type="match status" value="1"/>
</dbReference>
<proteinExistence type="inferred from homology"/>
<evidence type="ECO:0000313" key="9">
    <source>
        <dbReference type="Proteomes" id="UP000231267"/>
    </source>
</evidence>
<keyword evidence="2 7" id="KW-0699">rRNA-binding</keyword>
<name>A0A2J0LFW1_9BACT</name>
<dbReference type="Gene3D" id="3.30.420.100">
    <property type="match status" value="1"/>
</dbReference>
<protein>
    <recommendedName>
        <fullName evidence="6 7">Large ribosomal subunit protein uL18</fullName>
    </recommendedName>
</protein>
<keyword evidence="4 7" id="KW-0689">Ribosomal protein</keyword>
<evidence type="ECO:0000256" key="2">
    <source>
        <dbReference type="ARBA" id="ARBA00022730"/>
    </source>
</evidence>
<evidence type="ECO:0000256" key="5">
    <source>
        <dbReference type="ARBA" id="ARBA00023274"/>
    </source>
</evidence>
<keyword evidence="5 7" id="KW-0687">Ribonucleoprotein</keyword>
<dbReference type="PANTHER" id="PTHR12899:SF3">
    <property type="entry name" value="LARGE RIBOSOMAL SUBUNIT PROTEIN UL18M"/>
    <property type="match status" value="1"/>
</dbReference>
<dbReference type="NCBIfam" id="TIGR00060">
    <property type="entry name" value="L18_bact"/>
    <property type="match status" value="1"/>
</dbReference>
<dbReference type="InterPro" id="IPR057268">
    <property type="entry name" value="Ribosomal_L18"/>
</dbReference>
<comment type="function">
    <text evidence="7">This is one of the proteins that bind and probably mediate the attachment of the 5S RNA into the large ribosomal subunit, where it forms part of the central protuberance.</text>
</comment>
<dbReference type="FunFam" id="3.30.420.100:FF:000001">
    <property type="entry name" value="50S ribosomal protein L18"/>
    <property type="match status" value="1"/>
</dbReference>
<dbReference type="GO" id="GO:0008097">
    <property type="term" value="F:5S rRNA binding"/>
    <property type="evidence" value="ECO:0007669"/>
    <property type="project" value="TreeGrafter"/>
</dbReference>
<dbReference type="GO" id="GO:0003735">
    <property type="term" value="F:structural constituent of ribosome"/>
    <property type="evidence" value="ECO:0007669"/>
    <property type="project" value="InterPro"/>
</dbReference>
<evidence type="ECO:0000256" key="6">
    <source>
        <dbReference type="ARBA" id="ARBA00035197"/>
    </source>
</evidence>